<dbReference type="GO" id="GO:0000785">
    <property type="term" value="C:chromatin"/>
    <property type="evidence" value="ECO:0007669"/>
    <property type="project" value="TreeGrafter"/>
</dbReference>
<dbReference type="InterPro" id="IPR013087">
    <property type="entry name" value="Znf_C2H2_type"/>
</dbReference>
<dbReference type="SMART" id="SM00355">
    <property type="entry name" value="ZnF_C2H2"/>
    <property type="match status" value="4"/>
</dbReference>
<feature type="region of interest" description="Disordered" evidence="17">
    <location>
        <begin position="914"/>
        <end position="1000"/>
    </location>
</feature>
<comment type="subcellular location">
    <subcellularLocation>
        <location evidence="1">Nucleus</location>
    </subcellularLocation>
</comment>
<dbReference type="GO" id="GO:0071558">
    <property type="term" value="F:histone H3K27me2/H3K27me3 demethylase activity"/>
    <property type="evidence" value="ECO:0007669"/>
    <property type="project" value="UniProtKB-ARBA"/>
</dbReference>
<keyword evidence="23" id="KW-1185">Reference proteome</keyword>
<feature type="compositionally biased region" description="Polar residues" evidence="17">
    <location>
        <begin position="1682"/>
        <end position="1695"/>
    </location>
</feature>
<dbReference type="InterPro" id="IPR000571">
    <property type="entry name" value="Znf_CCCH"/>
</dbReference>
<protein>
    <submittedName>
        <fullName evidence="22">Relative of early flowering 6</fullName>
    </submittedName>
</protein>
<dbReference type="Pfam" id="PF02375">
    <property type="entry name" value="JmjN"/>
    <property type="match status" value="1"/>
</dbReference>
<evidence type="ECO:0000256" key="3">
    <source>
        <dbReference type="ARBA" id="ARBA00022723"/>
    </source>
</evidence>
<dbReference type="PROSITE" id="PS00028">
    <property type="entry name" value="ZINC_FINGER_C2H2_1"/>
    <property type="match status" value="3"/>
</dbReference>
<dbReference type="SMART" id="SM00558">
    <property type="entry name" value="JmjC"/>
    <property type="match status" value="1"/>
</dbReference>
<feature type="domain" description="JmjC" evidence="21">
    <location>
        <begin position="196"/>
        <end position="365"/>
    </location>
</feature>
<dbReference type="GO" id="GO:0009826">
    <property type="term" value="P:unidimensional cell growth"/>
    <property type="evidence" value="ECO:0007669"/>
    <property type="project" value="UniProtKB-ARBA"/>
</dbReference>
<feature type="domain" description="C3H1-type" evidence="18">
    <location>
        <begin position="1811"/>
        <end position="1839"/>
    </location>
</feature>
<evidence type="ECO:0000313" key="22">
    <source>
        <dbReference type="EMBL" id="GFS39851.1"/>
    </source>
</evidence>
<keyword evidence="11" id="KW-0805">Transcription regulation</keyword>
<feature type="zinc finger region" description="C3H1-type" evidence="16">
    <location>
        <begin position="1727"/>
        <end position="1755"/>
    </location>
</feature>
<keyword evidence="5 16" id="KW-0863">Zinc-finger</keyword>
<feature type="zinc finger region" description="C3H1-type" evidence="16">
    <location>
        <begin position="1811"/>
        <end position="1839"/>
    </location>
</feature>
<feature type="compositionally biased region" description="Basic and acidic residues" evidence="17">
    <location>
        <begin position="934"/>
        <end position="944"/>
    </location>
</feature>
<sequence>MASSSAPVAAEQPTTEVFPWLKTLPLAPEYHPTLAEFEDPIAYIFKIETEASKYGICKIVPPVAGPPKKIAIANLNRSLLARSTTANPKSPPTFTTRQQQIGFCPRKHRPVQKPVWQSGENYTFPQFEAKAKSFERNYLKKFPKKGLSALEVETLYWKAFGDKPFSVEYANDMPGSAFAPVSARKKGRETGEAVTNVGETAWNMRGVSRAKGSLLRFMKEEIPGVTSPMAYLAMMFSWFAWHVEDHDLHSLNYMHMGAGKTWYGVPREAAVAFEEVIRVHGYGGEINPLVTFAILGEKTTVMSPEVLVGAGIPCCRLVQNAGEFVVTFPRAYHSGFSHGFNCGEAANIATPGWLRVAKDAAIRRAAINCPPMVSHFQLLYDLALSLCSRIPKSIDSQPRSSRLKHKRRGEDGKGVVKQLTGFYAVRGEFSSACDGNRSFLLHGSDDSSTLASQARKLNTERERTIHGHKLSDQGLFSCVTCGILSFACVAIVQPKDSAAHYLMSADCGIFNDGDVVPRVTSDGFTIAAGAAILSRLDSRSGWVGKSTPDGLFDVPIQSADHIQTVDRSPELLSDTEIQKGTSALGLLALAYSSSDSEDEEVEADIPVYDRETISRDCSPESRLQYDDDTRLPSVRICNEALGDDVPRQVIESWRDNCPSRSNFSVAGRLTHQTKLSAAASNDSPVAHNALTSRSNTYVPLENTSMSFAPKSGDDSYRPHVFCLQHAAEVEQQLRPIDYPELEAEAKLVAEELAINYFWNDIAFREATKEDEERIQTALESEEGTHGNGDWAVKLGINLFYSANLGRSSLYSKQMPYNSIIYKAFGRTSLTNSPTKPKFHGKGSGRKKKIVVAGKWCGKVWMSNQVHPLLVERDAEDGEDDNTSFRGWAKPEVKRERLSERARLAETNFEIKKIGKKRKNTTQKEGGAIKKSKSAKVEDSVKASDDSPEEGYQQYSRTFRNLRNKQLKLESPRPQRSSDCNKSRFDSFIEDELEGGPSTRLRKRTSKLPAEDKLVLKKHTSRKKAKKCPTVKMIDEEGEYPSDVEPVWKRHTASKRAKKVPTVKMRDEEEGDYTSDVEPVWKRHTAKSKERSNREDERRGRGEYPSDEESVWNRHTASKRAKKGATAKRRDEEEVEYPSDEEPVLKKHTPIKKAKRGHTVKMRDEEEDVEYPCDVEGCTMSFVSKQELVLHKRNICPVKGCGKKFFSHKYLVQHRRVHMDDRPLKCPWKGCKMAFKWAWARTEHIRVHTGARPYVCAEEGCGQTFRFVSDFSRHKRKTGHSTKKGRGVHSVLPGDLLELFNILHQSHSYDSKERGLGPIGYHKQIALEIGIANDFTFCAAFWILVGHIDENQQISVEEELQYQRIIYEGLQNQQISVEEELQYQRIIYEELQNQQLSGEQELQYLQQIIYEGLQNQQLSGEQDLQNLVLEEVEKLRVEVAICEENKTNEEGISRQLGTEREEGIDGDESGGEEVGESKDGRYERYSYPAAKENVKEKEESTERPGQTECKYYRRSGGSKYGKACRYNHSRGKTPIAPTVDVNFLDLPVRPGEKECPYYMRNGSCKYGSNCRFNHPDPIAVGGGDAPSGYGNGGSFSSQCVSLSAMPPWSSPRAVNETVPFLSTNPRASYSKWRSGSRICSTPPEEAAHTGGVMSVSLGTFLNILTRFNHPDPTAVGGGDAPSGYSNGGSFSSQGASLSAMPPWSLPRAVNETVPFVPPTQGLPSPNGDQGEKECPYYMRNGSCKYGSNCRFNHPDPTAVGGGDAPSGYGNGGSFSSQGVSLSAMPPWSSPRAVNETVPFVPPTQGLPSPNGDQDQNICSHYNRYGICKFGSACKFDHPVNYGPSATSTGPGPGTDTPPPFLATRRPQMGLEWVGLKLEVRL</sequence>
<dbReference type="SUPFAM" id="SSF90229">
    <property type="entry name" value="CCCH zinc finger"/>
    <property type="match status" value="3"/>
</dbReference>
<dbReference type="SMART" id="SM00545">
    <property type="entry name" value="JmjN"/>
    <property type="match status" value="1"/>
</dbReference>
<evidence type="ECO:0000256" key="14">
    <source>
        <dbReference type="ARBA" id="ARBA00050682"/>
    </source>
</evidence>
<feature type="compositionally biased region" description="Basic and acidic residues" evidence="17">
    <location>
        <begin position="1449"/>
        <end position="1462"/>
    </location>
</feature>
<dbReference type="GO" id="GO:0008270">
    <property type="term" value="F:zinc ion binding"/>
    <property type="evidence" value="ECO:0007669"/>
    <property type="project" value="UniProtKB-KW"/>
</dbReference>
<feature type="zinc finger region" description="C3H1-type" evidence="16">
    <location>
        <begin position="1502"/>
        <end position="1530"/>
    </location>
</feature>
<keyword evidence="7" id="KW-0156">Chromatin regulator</keyword>
<feature type="region of interest" description="Disordered" evidence="17">
    <location>
        <begin position="1671"/>
        <end position="1696"/>
    </location>
</feature>
<evidence type="ECO:0000259" key="18">
    <source>
        <dbReference type="PROSITE" id="PS50103"/>
    </source>
</evidence>
<dbReference type="PANTHER" id="PTHR10694:SF38">
    <property type="entry name" value="LYSINE-SPECIFIC DEMETHYLASE REF6"/>
    <property type="match status" value="1"/>
</dbReference>
<evidence type="ECO:0000256" key="12">
    <source>
        <dbReference type="ARBA" id="ARBA00023163"/>
    </source>
</evidence>
<dbReference type="FunFam" id="3.30.160.60:FF:000763">
    <property type="entry name" value="Probable lysine-specific demethylase ELF6"/>
    <property type="match status" value="1"/>
</dbReference>
<feature type="domain" description="JmjN" evidence="20">
    <location>
        <begin position="27"/>
        <end position="68"/>
    </location>
</feature>
<keyword evidence="3 16" id="KW-0479">Metal-binding</keyword>
<feature type="compositionally biased region" description="Acidic residues" evidence="17">
    <location>
        <begin position="1132"/>
        <end position="1141"/>
    </location>
</feature>
<evidence type="ECO:0000256" key="16">
    <source>
        <dbReference type="PROSITE-ProRule" id="PRU00723"/>
    </source>
</evidence>
<dbReference type="PROSITE" id="PS50157">
    <property type="entry name" value="ZINC_FINGER_C2H2_2"/>
    <property type="match status" value="3"/>
</dbReference>
<dbReference type="SUPFAM" id="SSF51197">
    <property type="entry name" value="Clavaminate synthase-like"/>
    <property type="match status" value="1"/>
</dbReference>
<feature type="compositionally biased region" description="Basic residues" evidence="17">
    <location>
        <begin position="1049"/>
        <end position="1060"/>
    </location>
</feature>
<dbReference type="GO" id="GO:0005634">
    <property type="term" value="C:nucleus"/>
    <property type="evidence" value="ECO:0007669"/>
    <property type="project" value="UniProtKB-SubCell"/>
</dbReference>
<dbReference type="EMBL" id="BJWL01000338">
    <property type="protein sequence ID" value="GFS39851.1"/>
    <property type="molecule type" value="Genomic_DNA"/>
</dbReference>
<proteinExistence type="inferred from homology"/>
<feature type="domain" description="C3H1-type" evidence="18">
    <location>
        <begin position="1502"/>
        <end position="1530"/>
    </location>
</feature>
<feature type="domain" description="C3H1-type" evidence="18">
    <location>
        <begin position="1727"/>
        <end position="1755"/>
    </location>
</feature>
<dbReference type="PROSITE" id="PS50103">
    <property type="entry name" value="ZF_C3H1"/>
    <property type="match status" value="4"/>
</dbReference>
<keyword evidence="4" id="KW-0677">Repeat</keyword>
<feature type="domain" description="C2H2-type" evidence="19">
    <location>
        <begin position="1253"/>
        <end position="1284"/>
    </location>
</feature>
<evidence type="ECO:0000256" key="15">
    <source>
        <dbReference type="ARBA" id="ARBA00051751"/>
    </source>
</evidence>
<dbReference type="Proteomes" id="UP000585474">
    <property type="component" value="Unassembled WGS sequence"/>
</dbReference>
<dbReference type="InterPro" id="IPR003347">
    <property type="entry name" value="JmjC_dom"/>
</dbReference>
<evidence type="ECO:0000256" key="13">
    <source>
        <dbReference type="ARBA" id="ARBA00023242"/>
    </source>
</evidence>
<dbReference type="Gene3D" id="4.10.1000.10">
    <property type="entry name" value="Zinc finger, CCCH-type"/>
    <property type="match status" value="2"/>
</dbReference>
<dbReference type="InterPro" id="IPR036236">
    <property type="entry name" value="Znf_C2H2_sf"/>
</dbReference>
<evidence type="ECO:0000259" key="20">
    <source>
        <dbReference type="PROSITE" id="PS51183"/>
    </source>
</evidence>
<dbReference type="GO" id="GO:0040029">
    <property type="term" value="P:epigenetic regulation of gene expression"/>
    <property type="evidence" value="ECO:0007669"/>
    <property type="project" value="UniProtKB-ARBA"/>
</dbReference>
<feature type="compositionally biased region" description="Basic and acidic residues" evidence="17">
    <location>
        <begin position="1491"/>
        <end position="1501"/>
    </location>
</feature>
<evidence type="ECO:0000256" key="9">
    <source>
        <dbReference type="ARBA" id="ARBA00023002"/>
    </source>
</evidence>
<organism evidence="22 23">
    <name type="scientific">Actinidia rufa</name>
    <dbReference type="NCBI Taxonomy" id="165716"/>
    <lineage>
        <taxon>Eukaryota</taxon>
        <taxon>Viridiplantae</taxon>
        <taxon>Streptophyta</taxon>
        <taxon>Embryophyta</taxon>
        <taxon>Tracheophyta</taxon>
        <taxon>Spermatophyta</taxon>
        <taxon>Magnoliopsida</taxon>
        <taxon>eudicotyledons</taxon>
        <taxon>Gunneridae</taxon>
        <taxon>Pentapetalae</taxon>
        <taxon>asterids</taxon>
        <taxon>Ericales</taxon>
        <taxon>Actinidiaceae</taxon>
        <taxon>Actinidia</taxon>
    </lineage>
</organism>
<feature type="compositionally biased region" description="Basic residues" evidence="17">
    <location>
        <begin position="1145"/>
        <end position="1158"/>
    </location>
</feature>
<name>A0A7J0DPZ3_9ERIC</name>
<reference evidence="23" key="1">
    <citation type="submission" date="2019-07" db="EMBL/GenBank/DDBJ databases">
        <title>De Novo Assembly of kiwifruit Actinidia rufa.</title>
        <authorList>
            <person name="Sugita-Konishi S."/>
            <person name="Sato K."/>
            <person name="Mori E."/>
            <person name="Abe Y."/>
            <person name="Kisaki G."/>
            <person name="Hamano K."/>
            <person name="Suezawa K."/>
            <person name="Otani M."/>
            <person name="Fukuda T."/>
            <person name="Manabe T."/>
            <person name="Gomi K."/>
            <person name="Tabuchi M."/>
            <person name="Akimitsu K."/>
            <person name="Kataoka I."/>
        </authorList>
    </citation>
    <scope>NUCLEOTIDE SEQUENCE [LARGE SCALE GENOMIC DNA]</scope>
    <source>
        <strain evidence="23">cv. Fuchu</strain>
    </source>
</reference>
<dbReference type="OrthoDB" id="9547406at2759"/>
<evidence type="ECO:0000256" key="1">
    <source>
        <dbReference type="ARBA" id="ARBA00004123"/>
    </source>
</evidence>
<feature type="domain" description="C2H2-type" evidence="19">
    <location>
        <begin position="1193"/>
        <end position="1222"/>
    </location>
</feature>
<keyword evidence="12" id="KW-0804">Transcription</keyword>
<accession>A0A7J0DPZ3</accession>
<dbReference type="Pfam" id="PF00642">
    <property type="entry name" value="zf-CCCH"/>
    <property type="match status" value="3"/>
</dbReference>
<dbReference type="InterPro" id="IPR036855">
    <property type="entry name" value="Znf_CCCH_sf"/>
</dbReference>
<dbReference type="FunFam" id="2.60.120.650:FF:000023">
    <property type="entry name" value="Probable lysine-specific demethylase ELF6"/>
    <property type="match status" value="1"/>
</dbReference>
<evidence type="ECO:0000256" key="7">
    <source>
        <dbReference type="ARBA" id="ARBA00022853"/>
    </source>
</evidence>
<feature type="region of interest" description="Disordered" evidence="17">
    <location>
        <begin position="1490"/>
        <end position="1509"/>
    </location>
</feature>
<dbReference type="GO" id="GO:0010628">
    <property type="term" value="P:positive regulation of gene expression"/>
    <property type="evidence" value="ECO:0007669"/>
    <property type="project" value="UniProtKB-ARBA"/>
</dbReference>
<evidence type="ECO:0000256" key="8">
    <source>
        <dbReference type="ARBA" id="ARBA00022964"/>
    </source>
</evidence>
<comment type="caution">
    <text evidence="22">The sequence shown here is derived from an EMBL/GenBank/DDBJ whole genome shotgun (WGS) entry which is preliminary data.</text>
</comment>
<evidence type="ECO:0000256" key="5">
    <source>
        <dbReference type="ARBA" id="ARBA00022771"/>
    </source>
</evidence>
<dbReference type="FunFam" id="3.30.160.60:FF:000747">
    <property type="entry name" value="Probable lysine-specific demethylase ELF6"/>
    <property type="match status" value="1"/>
</dbReference>
<keyword evidence="13" id="KW-0539">Nucleus</keyword>
<evidence type="ECO:0000256" key="2">
    <source>
        <dbReference type="ARBA" id="ARBA00009711"/>
    </source>
</evidence>
<keyword evidence="6 16" id="KW-0862">Zinc</keyword>
<keyword evidence="10" id="KW-0408">Iron</keyword>
<keyword evidence="8" id="KW-0223">Dioxygenase</keyword>
<dbReference type="GO" id="GO:2000028">
    <property type="term" value="P:regulation of photoperiodism, flowering"/>
    <property type="evidence" value="ECO:0007669"/>
    <property type="project" value="UniProtKB-ARBA"/>
</dbReference>
<evidence type="ECO:0000256" key="10">
    <source>
        <dbReference type="ARBA" id="ARBA00023004"/>
    </source>
</evidence>
<dbReference type="GO" id="GO:0034647">
    <property type="term" value="F:histone H3K4me/H3K4me2/H3K4me3 demethylase activity"/>
    <property type="evidence" value="ECO:0007669"/>
    <property type="project" value="TreeGrafter"/>
</dbReference>
<evidence type="ECO:0000313" key="23">
    <source>
        <dbReference type="Proteomes" id="UP000585474"/>
    </source>
</evidence>
<feature type="compositionally biased region" description="Acidic residues" evidence="17">
    <location>
        <begin position="1463"/>
        <end position="1473"/>
    </location>
</feature>
<feature type="compositionally biased region" description="Basic residues" evidence="17">
    <location>
        <begin position="1115"/>
        <end position="1126"/>
    </location>
</feature>
<feature type="zinc finger region" description="C3H1-type" evidence="16">
    <location>
        <begin position="1548"/>
        <end position="1576"/>
    </location>
</feature>
<dbReference type="PROSITE" id="PS51183">
    <property type="entry name" value="JMJN"/>
    <property type="match status" value="1"/>
</dbReference>
<feature type="region of interest" description="Disordered" evidence="17">
    <location>
        <begin position="1449"/>
        <end position="1481"/>
    </location>
</feature>
<evidence type="ECO:0000256" key="6">
    <source>
        <dbReference type="ARBA" id="ARBA00022833"/>
    </source>
</evidence>
<comment type="catalytic activity">
    <reaction evidence="14">
        <text>N(6),N(6)-dimethyl-L-lysyl(27)-[histone H3] + 2-oxoglutarate + O2 = N(6)-methyl-L-lysyl(27)-[histone H3] + formaldehyde + succinate + CO2</text>
        <dbReference type="Rhea" id="RHEA:60232"/>
        <dbReference type="Rhea" id="RHEA-COMP:15539"/>
        <dbReference type="Rhea" id="RHEA-COMP:15544"/>
        <dbReference type="ChEBI" id="CHEBI:15379"/>
        <dbReference type="ChEBI" id="CHEBI:16526"/>
        <dbReference type="ChEBI" id="CHEBI:16810"/>
        <dbReference type="ChEBI" id="CHEBI:16842"/>
        <dbReference type="ChEBI" id="CHEBI:30031"/>
        <dbReference type="ChEBI" id="CHEBI:61929"/>
        <dbReference type="ChEBI" id="CHEBI:61976"/>
    </reaction>
    <physiologicalReaction direction="left-to-right" evidence="14">
        <dbReference type="Rhea" id="RHEA:60233"/>
    </physiologicalReaction>
</comment>
<evidence type="ECO:0000256" key="17">
    <source>
        <dbReference type="SAM" id="MobiDB-lite"/>
    </source>
</evidence>
<dbReference type="PROSITE" id="PS51184">
    <property type="entry name" value="JMJC"/>
    <property type="match status" value="1"/>
</dbReference>
<evidence type="ECO:0000256" key="4">
    <source>
        <dbReference type="ARBA" id="ARBA00022737"/>
    </source>
</evidence>
<dbReference type="Pfam" id="PF02373">
    <property type="entry name" value="JmjC"/>
    <property type="match status" value="1"/>
</dbReference>
<dbReference type="SMART" id="SM00356">
    <property type="entry name" value="ZnF_C3H1"/>
    <property type="match status" value="4"/>
</dbReference>
<evidence type="ECO:0000256" key="11">
    <source>
        <dbReference type="ARBA" id="ARBA00023015"/>
    </source>
</evidence>
<keyword evidence="9" id="KW-0560">Oxidoreductase</keyword>
<feature type="compositionally biased region" description="Basic and acidic residues" evidence="17">
    <location>
        <begin position="1086"/>
        <end position="1103"/>
    </location>
</feature>
<comment type="catalytic activity">
    <reaction evidence="15">
        <text>N(6),N(6),N(6)-trimethyl-L-lysyl(27)-[histone H3] + 2-oxoglutarate + O2 = N(6),N(6)-dimethyl-L-lysyl(27)-[histone H3] + formaldehyde + succinate + CO2</text>
        <dbReference type="Rhea" id="RHEA:60228"/>
        <dbReference type="Rhea" id="RHEA-COMP:15535"/>
        <dbReference type="Rhea" id="RHEA-COMP:15539"/>
        <dbReference type="ChEBI" id="CHEBI:15379"/>
        <dbReference type="ChEBI" id="CHEBI:16526"/>
        <dbReference type="ChEBI" id="CHEBI:16810"/>
        <dbReference type="ChEBI" id="CHEBI:16842"/>
        <dbReference type="ChEBI" id="CHEBI:30031"/>
        <dbReference type="ChEBI" id="CHEBI:61961"/>
        <dbReference type="ChEBI" id="CHEBI:61976"/>
    </reaction>
    <physiologicalReaction direction="left-to-right" evidence="15">
        <dbReference type="Rhea" id="RHEA:60229"/>
    </physiologicalReaction>
</comment>
<feature type="domain" description="C2H2-type" evidence="19">
    <location>
        <begin position="1223"/>
        <end position="1252"/>
    </location>
</feature>
<gene>
    <name evidence="22" type="ORF">Acr_00g0065260</name>
</gene>
<dbReference type="Gene3D" id="3.30.160.60">
    <property type="entry name" value="Classic Zinc Finger"/>
    <property type="match status" value="1"/>
</dbReference>
<evidence type="ECO:0000259" key="21">
    <source>
        <dbReference type="PROSITE" id="PS51184"/>
    </source>
</evidence>
<dbReference type="SUPFAM" id="SSF57667">
    <property type="entry name" value="beta-beta-alpha zinc fingers"/>
    <property type="match status" value="2"/>
</dbReference>
<evidence type="ECO:0000259" key="19">
    <source>
        <dbReference type="PROSITE" id="PS50157"/>
    </source>
</evidence>
<comment type="similarity">
    <text evidence="2">Belongs to the JHDM3 histone demethylase family.</text>
</comment>
<dbReference type="PANTHER" id="PTHR10694">
    <property type="entry name" value="LYSINE-SPECIFIC DEMETHYLASE"/>
    <property type="match status" value="1"/>
</dbReference>
<feature type="region of interest" description="Disordered" evidence="17">
    <location>
        <begin position="1049"/>
        <end position="1158"/>
    </location>
</feature>
<dbReference type="GO" id="GO:0009741">
    <property type="term" value="P:response to brassinosteroid"/>
    <property type="evidence" value="ECO:0007669"/>
    <property type="project" value="UniProtKB-ARBA"/>
</dbReference>
<dbReference type="InterPro" id="IPR003349">
    <property type="entry name" value="JmjN"/>
</dbReference>
<dbReference type="Gene3D" id="2.60.120.650">
    <property type="entry name" value="Cupin"/>
    <property type="match status" value="1"/>
</dbReference>
<dbReference type="GO" id="GO:0048580">
    <property type="term" value="P:regulation of post-embryonic development"/>
    <property type="evidence" value="ECO:0007669"/>
    <property type="project" value="UniProtKB-ARBA"/>
</dbReference>
<feature type="domain" description="C3H1-type" evidence="18">
    <location>
        <begin position="1548"/>
        <end position="1576"/>
    </location>
</feature>